<dbReference type="Proteomes" id="UP000753219">
    <property type="component" value="Unassembled WGS sequence"/>
</dbReference>
<proteinExistence type="inferred from homology"/>
<dbReference type="InterPro" id="IPR000807">
    <property type="entry name" value="ImidazoleglycerolP_deHydtase"/>
</dbReference>
<dbReference type="Proteomes" id="UP000284868">
    <property type="component" value="Unassembled WGS sequence"/>
</dbReference>
<dbReference type="SUPFAM" id="SSF54211">
    <property type="entry name" value="Ribosomal protein S5 domain 2-like"/>
    <property type="match status" value="2"/>
</dbReference>
<dbReference type="GO" id="GO:0004424">
    <property type="term" value="F:imidazoleglycerol-phosphate dehydratase activity"/>
    <property type="evidence" value="ECO:0007669"/>
    <property type="project" value="UniProtKB-UniRule"/>
</dbReference>
<dbReference type="HAMAP" id="MF_00076">
    <property type="entry name" value="HisB"/>
    <property type="match status" value="1"/>
</dbReference>
<dbReference type="InterPro" id="IPR020565">
    <property type="entry name" value="ImidazoleglycerP_deHydtase_CS"/>
</dbReference>
<evidence type="ECO:0000313" key="8">
    <source>
        <dbReference type="EMBL" id="RHM15247.1"/>
    </source>
</evidence>
<name>A0A415PR76_9FIRM</name>
<reference evidence="8 9" key="1">
    <citation type="submission" date="2018-08" db="EMBL/GenBank/DDBJ databases">
        <title>A genome reference for cultivated species of the human gut microbiota.</title>
        <authorList>
            <person name="Zou Y."/>
            <person name="Xue W."/>
            <person name="Luo G."/>
        </authorList>
    </citation>
    <scope>NUCLEOTIDE SEQUENCE [LARGE SCALE GENOMIC DNA]</scope>
    <source>
        <strain evidence="8 9">AF35-6BH</strain>
    </source>
</reference>
<dbReference type="Gene3D" id="3.30.230.40">
    <property type="entry name" value="Imidazole glycerol phosphate dehydratase, domain 1"/>
    <property type="match status" value="2"/>
</dbReference>
<evidence type="ECO:0000256" key="5">
    <source>
        <dbReference type="ARBA" id="ARBA00023239"/>
    </source>
</evidence>
<evidence type="ECO:0000256" key="6">
    <source>
        <dbReference type="HAMAP-Rule" id="MF_00076"/>
    </source>
</evidence>
<dbReference type="InterPro" id="IPR038494">
    <property type="entry name" value="IGPD_sf"/>
</dbReference>
<comment type="caution">
    <text evidence="8">The sequence shown here is derived from an EMBL/GenBank/DDBJ whole genome shotgun (WGS) entry which is preliminary data.</text>
</comment>
<accession>A0A415PR76</accession>
<dbReference type="PANTHER" id="PTHR23133">
    <property type="entry name" value="IMIDAZOLEGLYCEROL-PHOSPHATE DEHYDRATASE HIS7"/>
    <property type="match status" value="1"/>
</dbReference>
<dbReference type="EMBL" id="QRPK01000002">
    <property type="protein sequence ID" value="RHM15247.1"/>
    <property type="molecule type" value="Genomic_DNA"/>
</dbReference>
<comment type="pathway">
    <text evidence="1 6">Amino-acid biosynthesis; L-histidine biosynthesis; L-histidine from 5-phospho-alpha-D-ribose 1-diphosphate: step 6/9.</text>
</comment>
<protein>
    <recommendedName>
        <fullName evidence="2 6">Imidazoleglycerol-phosphate dehydratase</fullName>
        <shortName evidence="6">IGPD</shortName>
        <ecNumber evidence="6">4.2.1.19</ecNumber>
    </recommendedName>
</protein>
<keyword evidence="6" id="KW-0963">Cytoplasm</keyword>
<dbReference type="GeneID" id="92792431"/>
<organism evidence="8 9">
    <name type="scientific">Amedibacillus dolichus</name>
    <dbReference type="NCBI Taxonomy" id="31971"/>
    <lineage>
        <taxon>Bacteria</taxon>
        <taxon>Bacillati</taxon>
        <taxon>Bacillota</taxon>
        <taxon>Erysipelotrichia</taxon>
        <taxon>Erysipelotrichales</taxon>
        <taxon>Erysipelotrichaceae</taxon>
        <taxon>Amedibacillus</taxon>
    </lineage>
</organism>
<keyword evidence="4 6" id="KW-0368">Histidine biosynthesis</keyword>
<dbReference type="FunFam" id="3.30.230.40:FF:000003">
    <property type="entry name" value="Imidazoleglycerol-phosphate dehydratase HisB"/>
    <property type="match status" value="1"/>
</dbReference>
<sequence>MRYATKERTTKETDIQISLRLDGSGKADVHTGIGFFDHMLTLLSFHSQMDLTLLAQGDLEVCDHHCIEDCGILLGQCFKEALGDKRGIQRYGTCYIPMDEALAHVVLDISDRAYLVYHCELKRESIGNFSCEMVEEFLRAFAFQAGITLHVNVLYGTNDHHKIEAIFKALAKALKMAVMIQGNELPSSKGVL</sequence>
<dbReference type="InterPro" id="IPR020568">
    <property type="entry name" value="Ribosomal_Su5_D2-typ_SF"/>
</dbReference>
<keyword evidence="5 6" id="KW-0456">Lyase</keyword>
<dbReference type="PROSITE" id="PS00955">
    <property type="entry name" value="IGP_DEHYDRATASE_2"/>
    <property type="match status" value="1"/>
</dbReference>
<comment type="catalytic activity">
    <reaction evidence="6">
        <text>D-erythro-1-(imidazol-4-yl)glycerol 3-phosphate = 3-(imidazol-4-yl)-2-oxopropyl phosphate + H2O</text>
        <dbReference type="Rhea" id="RHEA:11040"/>
        <dbReference type="ChEBI" id="CHEBI:15377"/>
        <dbReference type="ChEBI" id="CHEBI:57766"/>
        <dbReference type="ChEBI" id="CHEBI:58278"/>
        <dbReference type="EC" id="4.2.1.19"/>
    </reaction>
</comment>
<dbReference type="RefSeq" id="WP_004797450.1">
    <property type="nucleotide sequence ID" value="NZ_CABKNA010000017.1"/>
</dbReference>
<keyword evidence="9" id="KW-1185">Reference proteome</keyword>
<evidence type="ECO:0000313" key="7">
    <source>
        <dbReference type="EMBL" id="MBS4883511.1"/>
    </source>
</evidence>
<dbReference type="NCBIfam" id="NF002107">
    <property type="entry name" value="PRK00951.1-2"/>
    <property type="match status" value="1"/>
</dbReference>
<dbReference type="OrthoDB" id="9790411at2"/>
<dbReference type="PANTHER" id="PTHR23133:SF2">
    <property type="entry name" value="IMIDAZOLEGLYCEROL-PHOSPHATE DEHYDRATASE"/>
    <property type="match status" value="1"/>
</dbReference>
<dbReference type="AlphaFoldDB" id="A0A415PR76"/>
<dbReference type="Pfam" id="PF00475">
    <property type="entry name" value="IGPD"/>
    <property type="match status" value="1"/>
</dbReference>
<dbReference type="GO" id="GO:0005737">
    <property type="term" value="C:cytoplasm"/>
    <property type="evidence" value="ECO:0007669"/>
    <property type="project" value="UniProtKB-SubCell"/>
</dbReference>
<dbReference type="GO" id="GO:0000105">
    <property type="term" value="P:L-histidine biosynthetic process"/>
    <property type="evidence" value="ECO:0007669"/>
    <property type="project" value="UniProtKB-UniRule"/>
</dbReference>
<dbReference type="CDD" id="cd07914">
    <property type="entry name" value="IGPD"/>
    <property type="match status" value="1"/>
</dbReference>
<evidence type="ECO:0000256" key="2">
    <source>
        <dbReference type="ARBA" id="ARBA00016664"/>
    </source>
</evidence>
<dbReference type="UniPathway" id="UPA00031">
    <property type="reaction ID" value="UER00011"/>
</dbReference>
<evidence type="ECO:0000256" key="4">
    <source>
        <dbReference type="ARBA" id="ARBA00023102"/>
    </source>
</evidence>
<evidence type="ECO:0000313" key="9">
    <source>
        <dbReference type="Proteomes" id="UP000284868"/>
    </source>
</evidence>
<dbReference type="NCBIfam" id="NF002114">
    <property type="entry name" value="PRK00951.2-4"/>
    <property type="match status" value="1"/>
</dbReference>
<keyword evidence="3 6" id="KW-0028">Amino-acid biosynthesis</keyword>
<evidence type="ECO:0000256" key="1">
    <source>
        <dbReference type="ARBA" id="ARBA00005047"/>
    </source>
</evidence>
<dbReference type="FunFam" id="3.30.230.40:FF:000001">
    <property type="entry name" value="Imidazoleglycerol-phosphate dehydratase HisB"/>
    <property type="match status" value="1"/>
</dbReference>
<dbReference type="EC" id="4.2.1.19" evidence="6"/>
<reference evidence="7" key="2">
    <citation type="submission" date="2021-02" db="EMBL/GenBank/DDBJ databases">
        <title>Infant gut strain persistence is associated with maternal origin, phylogeny, and functional potential including surface adhesion and iron acquisition.</title>
        <authorList>
            <person name="Lou Y.C."/>
        </authorList>
    </citation>
    <scope>NUCLEOTIDE SEQUENCE</scope>
    <source>
        <strain evidence="7">L3_108_103G1_dasL3_108_103G1_concoct_2</strain>
    </source>
</reference>
<comment type="similarity">
    <text evidence="6">Belongs to the imidazoleglycerol-phosphate dehydratase family.</text>
</comment>
<gene>
    <name evidence="6 7" type="primary">hisB</name>
    <name evidence="8" type="ORF">DWZ83_00920</name>
    <name evidence="7" type="ORF">KHZ85_01965</name>
</gene>
<dbReference type="EMBL" id="JAGZMZ010000003">
    <property type="protein sequence ID" value="MBS4883511.1"/>
    <property type="molecule type" value="Genomic_DNA"/>
</dbReference>
<dbReference type="NCBIfam" id="NF002111">
    <property type="entry name" value="PRK00951.2-1"/>
    <property type="match status" value="1"/>
</dbReference>
<evidence type="ECO:0000256" key="3">
    <source>
        <dbReference type="ARBA" id="ARBA00022605"/>
    </source>
</evidence>
<comment type="subcellular location">
    <subcellularLocation>
        <location evidence="6">Cytoplasm</location>
    </subcellularLocation>
</comment>